<feature type="region of interest" description="Disordered" evidence="1">
    <location>
        <begin position="146"/>
        <end position="175"/>
    </location>
</feature>
<feature type="compositionally biased region" description="Polar residues" evidence="1">
    <location>
        <begin position="146"/>
        <end position="164"/>
    </location>
</feature>
<reference evidence="2" key="1">
    <citation type="submission" date="2020-11" db="EMBL/GenBank/DDBJ databases">
        <authorList>
            <person name="Tran Van P."/>
        </authorList>
    </citation>
    <scope>NUCLEOTIDE SEQUENCE</scope>
</reference>
<name>A0A7R9H2T3_TIMPO</name>
<gene>
    <name evidence="2" type="ORF">TPSB3V08_LOCUS5700</name>
</gene>
<evidence type="ECO:0000313" key="2">
    <source>
        <dbReference type="EMBL" id="CAD7407087.1"/>
    </source>
</evidence>
<accession>A0A7R9H2T3</accession>
<organism evidence="2">
    <name type="scientific">Timema poppense</name>
    <name type="common">Walking stick</name>
    <dbReference type="NCBI Taxonomy" id="170557"/>
    <lineage>
        <taxon>Eukaryota</taxon>
        <taxon>Metazoa</taxon>
        <taxon>Ecdysozoa</taxon>
        <taxon>Arthropoda</taxon>
        <taxon>Hexapoda</taxon>
        <taxon>Insecta</taxon>
        <taxon>Pterygota</taxon>
        <taxon>Neoptera</taxon>
        <taxon>Polyneoptera</taxon>
        <taxon>Phasmatodea</taxon>
        <taxon>Timematodea</taxon>
        <taxon>Timematoidea</taxon>
        <taxon>Timematidae</taxon>
        <taxon>Timema</taxon>
    </lineage>
</organism>
<dbReference type="EMBL" id="OD003106">
    <property type="protein sequence ID" value="CAD7407087.1"/>
    <property type="molecule type" value="Genomic_DNA"/>
</dbReference>
<sequence length="175" mass="18988">MVPHHVKRLMTTDGSILYLEATDLDMTTDGSTLYQETTDLDMTTDGTTSCQVTTDLDMTTDGTTSCQVTTDLDMTTDGSTLYQETTDLDMMTDGSTSCQVTTDLDMKLTLTNQVLEGDEFGETSLIILSTRGSGEEIALQEGSTIIVSTESQEETTSPGDNQTDTPEESREETIT</sequence>
<dbReference type="AlphaFoldDB" id="A0A7R9H2T3"/>
<proteinExistence type="predicted"/>
<protein>
    <submittedName>
        <fullName evidence="2">Uncharacterized protein</fullName>
    </submittedName>
</protein>
<evidence type="ECO:0000256" key="1">
    <source>
        <dbReference type="SAM" id="MobiDB-lite"/>
    </source>
</evidence>